<dbReference type="InterPro" id="IPR046529">
    <property type="entry name" value="DUF6594"/>
</dbReference>
<keyword evidence="2" id="KW-1133">Transmembrane helix</keyword>
<keyword evidence="2" id="KW-0812">Transmembrane</keyword>
<dbReference type="Pfam" id="PF20237">
    <property type="entry name" value="DUF6594"/>
    <property type="match status" value="1"/>
</dbReference>
<feature type="domain" description="DUF6594" evidence="3">
    <location>
        <begin position="46"/>
        <end position="339"/>
    </location>
</feature>
<dbReference type="PANTHER" id="PTHR34502">
    <property type="entry name" value="DUF6594 DOMAIN-CONTAINING PROTEIN-RELATED"/>
    <property type="match status" value="1"/>
</dbReference>
<sequence length="339" mass="38083">MALSGTSETTDTSTAPLVTHNVPSPRTPSRYEQITQNGQKHPDEGWPLLAQLMFKRPDFEAFSRFQDLNVKNLLYYQVELDLLRRRLKEQERQDSVSSGEKRDFAKTAEILIESESDQRDQVQKLRTLLREYNEALLQYAQISALPAPASDNMKELVEWLQHPKYGNLCINGAGSDAWGELYSGPSRLSLRKLLGKLFGGSEYSRTKADLVAPRPYRTADGVTRWIEDGVIPVWHKLRSSYNDGRLSSSRDKNEGEKGQDSRMAAFTHYPHSVILNITSGVATVIACLLPTVAITVLTTAETTWQKLLWIGGFTAMFSISLVIFTSEVPRMHIFSATAA</sequence>
<dbReference type="Proteomes" id="UP001305414">
    <property type="component" value="Unassembled WGS sequence"/>
</dbReference>
<keyword evidence="2" id="KW-0472">Membrane</keyword>
<dbReference type="EMBL" id="JAWHQM010000052">
    <property type="protein sequence ID" value="KAK5635368.1"/>
    <property type="molecule type" value="Genomic_DNA"/>
</dbReference>
<name>A0AAN7UU89_9PEZI</name>
<feature type="transmembrane region" description="Helical" evidence="2">
    <location>
        <begin position="307"/>
        <end position="325"/>
    </location>
</feature>
<feature type="region of interest" description="Disordered" evidence="1">
    <location>
        <begin position="242"/>
        <end position="261"/>
    </location>
</feature>
<evidence type="ECO:0000313" key="5">
    <source>
        <dbReference type="Proteomes" id="UP001305414"/>
    </source>
</evidence>
<evidence type="ECO:0000313" key="4">
    <source>
        <dbReference type="EMBL" id="KAK5635368.1"/>
    </source>
</evidence>
<feature type="transmembrane region" description="Helical" evidence="2">
    <location>
        <begin position="273"/>
        <end position="295"/>
    </location>
</feature>
<dbReference type="PANTHER" id="PTHR34502:SF5">
    <property type="entry name" value="DUF6594 DOMAIN-CONTAINING PROTEIN"/>
    <property type="match status" value="1"/>
</dbReference>
<organism evidence="4 5">
    <name type="scientific">Xylaria bambusicola</name>
    <dbReference type="NCBI Taxonomy" id="326684"/>
    <lineage>
        <taxon>Eukaryota</taxon>
        <taxon>Fungi</taxon>
        <taxon>Dikarya</taxon>
        <taxon>Ascomycota</taxon>
        <taxon>Pezizomycotina</taxon>
        <taxon>Sordariomycetes</taxon>
        <taxon>Xylariomycetidae</taxon>
        <taxon>Xylariales</taxon>
        <taxon>Xylariaceae</taxon>
        <taxon>Xylaria</taxon>
    </lineage>
</organism>
<dbReference type="AlphaFoldDB" id="A0AAN7UU89"/>
<comment type="caution">
    <text evidence="4">The sequence shown here is derived from an EMBL/GenBank/DDBJ whole genome shotgun (WGS) entry which is preliminary data.</text>
</comment>
<evidence type="ECO:0000259" key="3">
    <source>
        <dbReference type="Pfam" id="PF20237"/>
    </source>
</evidence>
<protein>
    <recommendedName>
        <fullName evidence="3">DUF6594 domain-containing protein</fullName>
    </recommendedName>
</protein>
<evidence type="ECO:0000256" key="1">
    <source>
        <dbReference type="SAM" id="MobiDB-lite"/>
    </source>
</evidence>
<feature type="region of interest" description="Disordered" evidence="1">
    <location>
        <begin position="1"/>
        <end position="43"/>
    </location>
</feature>
<evidence type="ECO:0000256" key="2">
    <source>
        <dbReference type="SAM" id="Phobius"/>
    </source>
</evidence>
<keyword evidence="5" id="KW-1185">Reference proteome</keyword>
<reference evidence="4 5" key="1">
    <citation type="submission" date="2023-10" db="EMBL/GenBank/DDBJ databases">
        <title>Draft genome sequence of Xylaria bambusicola isolate GMP-LS, the root and basal stem rot pathogen of sugarcane in Indonesia.</title>
        <authorList>
            <person name="Selvaraj P."/>
            <person name="Muralishankar V."/>
            <person name="Muruganantham S."/>
            <person name="Sp S."/>
            <person name="Haryani S."/>
            <person name="Lau K.J.X."/>
            <person name="Naqvi N.I."/>
        </authorList>
    </citation>
    <scope>NUCLEOTIDE SEQUENCE [LARGE SCALE GENOMIC DNA]</scope>
    <source>
        <strain evidence="4">GMP-LS</strain>
    </source>
</reference>
<gene>
    <name evidence="4" type="ORF">RRF57_011080</name>
</gene>
<feature type="compositionally biased region" description="Polar residues" evidence="1">
    <location>
        <begin position="1"/>
        <end position="24"/>
    </location>
</feature>
<proteinExistence type="predicted"/>
<feature type="compositionally biased region" description="Basic and acidic residues" evidence="1">
    <location>
        <begin position="248"/>
        <end position="260"/>
    </location>
</feature>
<accession>A0AAN7UU89</accession>
<feature type="compositionally biased region" description="Polar residues" evidence="1">
    <location>
        <begin position="30"/>
        <end position="39"/>
    </location>
</feature>